<proteinExistence type="predicted"/>
<dbReference type="EMBL" id="LVEO01000026">
    <property type="protein sequence ID" value="OCB69045.1"/>
    <property type="molecule type" value="Genomic_DNA"/>
</dbReference>
<dbReference type="AlphaFoldDB" id="A0A1B9DH97"/>
<dbReference type="STRING" id="551990.SAMN05192550_2242"/>
<keyword evidence="4" id="KW-0808">Transferase</keyword>
<reference evidence="4" key="2">
    <citation type="submission" date="2016-03" db="EMBL/GenBank/DDBJ databases">
        <authorList>
            <person name="Ploux O."/>
        </authorList>
    </citation>
    <scope>NUCLEOTIDE SEQUENCE</scope>
    <source>
        <strain evidence="4">NBRC 105008</strain>
    </source>
</reference>
<dbReference type="Proteomes" id="UP000182367">
    <property type="component" value="Unassembled WGS sequence"/>
</dbReference>
<name>A0A1B9DH97_9FLAO</name>
<evidence type="ECO:0000259" key="2">
    <source>
        <dbReference type="Pfam" id="PF13439"/>
    </source>
</evidence>
<protein>
    <submittedName>
        <fullName evidence="3">Glycoside hydrolase</fullName>
    </submittedName>
    <submittedName>
        <fullName evidence="4">Glycosyl transferase family 1</fullName>
    </submittedName>
    <submittedName>
        <fullName evidence="5">Glycosyltransferase involved in cell wall bisynthesis</fullName>
    </submittedName>
</protein>
<keyword evidence="7" id="KW-1185">Reference proteome</keyword>
<dbReference type="Pfam" id="PF00534">
    <property type="entry name" value="Glycos_transf_1"/>
    <property type="match status" value="1"/>
</dbReference>
<dbReference type="Proteomes" id="UP000321579">
    <property type="component" value="Unassembled WGS sequence"/>
</dbReference>
<dbReference type="InterPro" id="IPR050194">
    <property type="entry name" value="Glycosyltransferase_grp1"/>
</dbReference>
<evidence type="ECO:0000313" key="3">
    <source>
        <dbReference type="EMBL" id="GEL12407.1"/>
    </source>
</evidence>
<dbReference type="GO" id="GO:0016757">
    <property type="term" value="F:glycosyltransferase activity"/>
    <property type="evidence" value="ECO:0007669"/>
    <property type="project" value="InterPro"/>
</dbReference>
<dbReference type="GO" id="GO:0016787">
    <property type="term" value="F:hydrolase activity"/>
    <property type="evidence" value="ECO:0007669"/>
    <property type="project" value="UniProtKB-KW"/>
</dbReference>
<evidence type="ECO:0000313" key="4">
    <source>
        <dbReference type="EMBL" id="OCB69045.1"/>
    </source>
</evidence>
<sequence length="386" mass="43689">MHIAFLTPEFPHAKVAHAAGIGTSIKNLTTALVKEGVSVTVLVYGQQTQEVIIENGVVIHLIKNRKYKLLGWFFHRKYIENYCNSILKKEKIDLLEAADWTGITAFMKFKIPLIIRFHGSDAYFCYLEKRKQKWKNFFFEKLAVSGANAFIAPTIFAGELSKKIFNIKSKTIQTIANGITLESFTNTTPDVFEPGLVLYIGTLIRKKGVLELPGIFSKVLQAYPEARLLLIGSDSADIKTNSASTWELMQNQFNAADLKNVEYIGKIPYAEVQHYIRKANVCVFPTFAETQGMVTIEAMAMQKAVVNSNIGWSQELIINQESGFLVHPENHDLYAANIIQLLQNNSLCEQIGTQARTRTEAKFDIKKIVKDNIEFYQKILSTHKKR</sequence>
<evidence type="ECO:0000313" key="7">
    <source>
        <dbReference type="Proteomes" id="UP000182367"/>
    </source>
</evidence>
<evidence type="ECO:0000313" key="6">
    <source>
        <dbReference type="Proteomes" id="UP000093226"/>
    </source>
</evidence>
<feature type="domain" description="Glycosyltransferase subfamily 4-like N-terminal" evidence="2">
    <location>
        <begin position="20"/>
        <end position="182"/>
    </location>
</feature>
<keyword evidence="3" id="KW-0378">Hydrolase</keyword>
<dbReference type="CDD" id="cd03801">
    <property type="entry name" value="GT4_PimA-like"/>
    <property type="match status" value="1"/>
</dbReference>
<evidence type="ECO:0000313" key="8">
    <source>
        <dbReference type="Proteomes" id="UP000321579"/>
    </source>
</evidence>
<gene>
    <name evidence="4" type="ORF">FBGL_13485</name>
    <name evidence="3" type="ORF">FGL01_31460</name>
    <name evidence="5" type="ORF">SAMN05192550_2242</name>
</gene>
<feature type="domain" description="Glycosyl transferase family 1" evidence="1">
    <location>
        <begin position="194"/>
        <end position="357"/>
    </location>
</feature>
<reference evidence="5 7" key="3">
    <citation type="submission" date="2016-10" db="EMBL/GenBank/DDBJ databases">
        <authorList>
            <person name="Varghese N."/>
            <person name="Submissions S."/>
        </authorList>
    </citation>
    <scope>NUCLEOTIDE SEQUENCE [LARGE SCALE GENOMIC DNA]</scope>
    <source>
        <strain evidence="5 7">Gm-149</strain>
    </source>
</reference>
<dbReference type="Proteomes" id="UP000093226">
    <property type="component" value="Unassembled WGS sequence"/>
</dbReference>
<reference evidence="3 8" key="4">
    <citation type="submission" date="2019-07" db="EMBL/GenBank/DDBJ databases">
        <title>Whole genome shotgun sequence of Flavobacterium glycines NBRC 105008.</title>
        <authorList>
            <person name="Hosoyama A."/>
            <person name="Uohara A."/>
            <person name="Ohji S."/>
            <person name="Ichikawa N."/>
        </authorList>
    </citation>
    <scope>NUCLEOTIDE SEQUENCE [LARGE SCALE GENOMIC DNA]</scope>
    <source>
        <strain evidence="3 8">NBRC 105008</strain>
    </source>
</reference>
<evidence type="ECO:0000259" key="1">
    <source>
        <dbReference type="Pfam" id="PF00534"/>
    </source>
</evidence>
<dbReference type="Gene3D" id="3.40.50.2000">
    <property type="entry name" value="Glycogen Phosphorylase B"/>
    <property type="match status" value="2"/>
</dbReference>
<dbReference type="SUPFAM" id="SSF53756">
    <property type="entry name" value="UDP-Glycosyltransferase/glycogen phosphorylase"/>
    <property type="match status" value="1"/>
</dbReference>
<dbReference type="RefSeq" id="WP_066329249.1">
    <property type="nucleotide sequence ID" value="NZ_BJVF01000012.1"/>
</dbReference>
<dbReference type="PANTHER" id="PTHR45947:SF3">
    <property type="entry name" value="SULFOQUINOVOSYL TRANSFERASE SQD2"/>
    <property type="match status" value="1"/>
</dbReference>
<dbReference type="Pfam" id="PF13439">
    <property type="entry name" value="Glyco_transf_4"/>
    <property type="match status" value="1"/>
</dbReference>
<reference evidence="6" key="1">
    <citation type="submission" date="2016-03" db="EMBL/GenBank/DDBJ databases">
        <title>Draft genome sequence of Paenibacillus glacialis DSM 22343.</title>
        <authorList>
            <person name="Shin S.-K."/>
            <person name="Yi H."/>
        </authorList>
    </citation>
    <scope>NUCLEOTIDE SEQUENCE [LARGE SCALE GENOMIC DNA]</scope>
    <source>
        <strain evidence="6">NBRC 105008</strain>
    </source>
</reference>
<dbReference type="InterPro" id="IPR028098">
    <property type="entry name" value="Glyco_trans_4-like_N"/>
</dbReference>
<evidence type="ECO:0000313" key="5">
    <source>
        <dbReference type="EMBL" id="SDJ52524.1"/>
    </source>
</evidence>
<dbReference type="PANTHER" id="PTHR45947">
    <property type="entry name" value="SULFOQUINOVOSYL TRANSFERASE SQD2"/>
    <property type="match status" value="1"/>
</dbReference>
<dbReference type="EMBL" id="BJVF01000012">
    <property type="protein sequence ID" value="GEL12407.1"/>
    <property type="molecule type" value="Genomic_DNA"/>
</dbReference>
<dbReference type="EMBL" id="FNEO01000004">
    <property type="protein sequence ID" value="SDJ52524.1"/>
    <property type="molecule type" value="Genomic_DNA"/>
</dbReference>
<organism evidence="4 6">
    <name type="scientific">Flavobacterium glycines</name>
    <dbReference type="NCBI Taxonomy" id="551990"/>
    <lineage>
        <taxon>Bacteria</taxon>
        <taxon>Pseudomonadati</taxon>
        <taxon>Bacteroidota</taxon>
        <taxon>Flavobacteriia</taxon>
        <taxon>Flavobacteriales</taxon>
        <taxon>Flavobacteriaceae</taxon>
        <taxon>Flavobacterium</taxon>
    </lineage>
</organism>
<accession>A0A1B9DH97</accession>
<dbReference type="OrthoDB" id="502646at2"/>
<comment type="caution">
    <text evidence="4">The sequence shown here is derived from an EMBL/GenBank/DDBJ whole genome shotgun (WGS) entry which is preliminary data.</text>
</comment>
<dbReference type="InterPro" id="IPR001296">
    <property type="entry name" value="Glyco_trans_1"/>
</dbReference>